<organism evidence="1 2">
    <name type="scientific">Zalaria obscura</name>
    <dbReference type="NCBI Taxonomy" id="2024903"/>
    <lineage>
        <taxon>Eukaryota</taxon>
        <taxon>Fungi</taxon>
        <taxon>Dikarya</taxon>
        <taxon>Ascomycota</taxon>
        <taxon>Pezizomycotina</taxon>
        <taxon>Dothideomycetes</taxon>
        <taxon>Dothideomycetidae</taxon>
        <taxon>Dothideales</taxon>
        <taxon>Zalariaceae</taxon>
        <taxon>Zalaria</taxon>
    </lineage>
</organism>
<reference evidence="1" key="1">
    <citation type="submission" date="2024-02" db="EMBL/GenBank/DDBJ databases">
        <title>Metagenome Assembled Genome of Zalaria obscura JY119.</title>
        <authorList>
            <person name="Vighnesh L."/>
            <person name="Jagadeeshwari U."/>
            <person name="Venkata Ramana C."/>
            <person name="Sasikala C."/>
        </authorList>
    </citation>
    <scope>NUCLEOTIDE SEQUENCE</scope>
    <source>
        <strain evidence="1">JY119</strain>
    </source>
</reference>
<comment type="caution">
    <text evidence="1">The sequence shown here is derived from an EMBL/GenBank/DDBJ whole genome shotgun (WGS) entry which is preliminary data.</text>
</comment>
<sequence>MCRATALLGTPRAAPQIPSVSTTDFATVLEWYREGHVPTRHGHQKLVLRTARRVTTVNVSVPIMPCDVDTGSFACGLGSSCNNTFTMSGGSAFVLRSSQIAALLSGTSLSNTTSSSNNYPAGALAGVGLGIGLPLLLALIVAIIMLRREKARHPKTGMYDIPDEPAMPLPALRHQPSFTSSLGRSGTLHSMQSESSIMPKSFMQKYNIKGDEGSHVDEVDLGVPRPFDPNTQYSQHGYPDMAAFLSKEG</sequence>
<evidence type="ECO:0000313" key="1">
    <source>
        <dbReference type="EMBL" id="KAK8208065.1"/>
    </source>
</evidence>
<protein>
    <submittedName>
        <fullName evidence="1">Uncharacterized protein</fullName>
    </submittedName>
</protein>
<dbReference type="EMBL" id="JAMKPW020000019">
    <property type="protein sequence ID" value="KAK8208065.1"/>
    <property type="molecule type" value="Genomic_DNA"/>
</dbReference>
<name>A0ACC3SDD3_9PEZI</name>
<dbReference type="Proteomes" id="UP001320706">
    <property type="component" value="Unassembled WGS sequence"/>
</dbReference>
<accession>A0ACC3SDD3</accession>
<proteinExistence type="predicted"/>
<keyword evidence="2" id="KW-1185">Reference proteome</keyword>
<evidence type="ECO:0000313" key="2">
    <source>
        <dbReference type="Proteomes" id="UP001320706"/>
    </source>
</evidence>
<gene>
    <name evidence="1" type="ORF">M8818_004103</name>
</gene>